<evidence type="ECO:0000313" key="1">
    <source>
        <dbReference type="EMBL" id="KXN98430.1"/>
    </source>
</evidence>
<dbReference type="GO" id="GO:0008146">
    <property type="term" value="F:sulfotransferase activity"/>
    <property type="evidence" value="ECO:0007669"/>
    <property type="project" value="InterPro"/>
</dbReference>
<dbReference type="STRING" id="1548749.LS48_11850"/>
<evidence type="ECO:0000313" key="2">
    <source>
        <dbReference type="Proteomes" id="UP000070138"/>
    </source>
</evidence>
<dbReference type="InterPro" id="IPR027417">
    <property type="entry name" value="P-loop_NTPase"/>
</dbReference>
<accession>A0A137RG18</accession>
<organism evidence="1 2">
    <name type="scientific">Aequorivita aquimaris</name>
    <dbReference type="NCBI Taxonomy" id="1548749"/>
    <lineage>
        <taxon>Bacteria</taxon>
        <taxon>Pseudomonadati</taxon>
        <taxon>Bacteroidota</taxon>
        <taxon>Flavobacteriia</taxon>
        <taxon>Flavobacteriales</taxon>
        <taxon>Flavobacteriaceae</taxon>
        <taxon>Aequorivita</taxon>
    </lineage>
</organism>
<dbReference type="AlphaFoldDB" id="A0A137RG18"/>
<gene>
    <name evidence="1" type="ORF">LS48_11850</name>
</gene>
<evidence type="ECO:0008006" key="3">
    <source>
        <dbReference type="Google" id="ProtNLM"/>
    </source>
</evidence>
<dbReference type="Pfam" id="PF03567">
    <property type="entry name" value="Sulfotransfer_2"/>
    <property type="match status" value="1"/>
</dbReference>
<protein>
    <recommendedName>
        <fullName evidence="3">Sulfotransferase family protein</fullName>
    </recommendedName>
</protein>
<dbReference type="SUPFAM" id="SSF52540">
    <property type="entry name" value="P-loop containing nucleoside triphosphate hydrolases"/>
    <property type="match status" value="1"/>
</dbReference>
<dbReference type="OrthoDB" id="1407035at2"/>
<sequence length="249" mass="29359">MLLFTHIEKCAGTSFNEVLSLTYPRYFHVTKNQYGGNETRNDLTFNQYKKIIRYFPSGIGGHSVRPYLDFLPPSNRITFLRNPLERYLSQYNHMLERGWITSIDDFLNKSFYNNFMTKKIAGTNDFRLAQKLLSDFVFIGNSNEYNKSLNYLQDVLDVKLIGSIERKNQRKYTTNYLSFSDLSTTQKLRAEENNHLDIQLYDQYILQNPVIGNYSDIISLRPPSKLRVKIMHKVNKYKKHNIINPIRLS</sequence>
<proteinExistence type="predicted"/>
<dbReference type="Gene3D" id="3.40.50.300">
    <property type="entry name" value="P-loop containing nucleotide triphosphate hydrolases"/>
    <property type="match status" value="1"/>
</dbReference>
<dbReference type="EMBL" id="JRWG01000007">
    <property type="protein sequence ID" value="KXN98430.1"/>
    <property type="molecule type" value="Genomic_DNA"/>
</dbReference>
<reference evidence="1 2" key="2">
    <citation type="journal article" date="2016" name="Int. J. Syst. Evol. Microbiol.">
        <title>Vitellibacter aquimaris sp. nov., a marine bacterium isolated from seawater.</title>
        <authorList>
            <person name="Thevarajoo S."/>
            <person name="Selvaratnam C."/>
            <person name="Goh K.M."/>
            <person name="Hong K.W."/>
            <person name="Chan X.Y."/>
            <person name="Chan K.G."/>
            <person name="Chong C.S."/>
        </authorList>
    </citation>
    <scope>NUCLEOTIDE SEQUENCE [LARGE SCALE GENOMIC DNA]</scope>
    <source>
        <strain evidence="1 2">D-24</strain>
    </source>
</reference>
<keyword evidence="2" id="KW-1185">Reference proteome</keyword>
<dbReference type="InterPro" id="IPR005331">
    <property type="entry name" value="Sulfotransferase"/>
</dbReference>
<dbReference type="GO" id="GO:0016020">
    <property type="term" value="C:membrane"/>
    <property type="evidence" value="ECO:0007669"/>
    <property type="project" value="InterPro"/>
</dbReference>
<comment type="caution">
    <text evidence="1">The sequence shown here is derived from an EMBL/GenBank/DDBJ whole genome shotgun (WGS) entry which is preliminary data.</text>
</comment>
<dbReference type="RefSeq" id="WP_062622724.1">
    <property type="nucleotide sequence ID" value="NZ_JRWG01000007.1"/>
</dbReference>
<dbReference type="Proteomes" id="UP000070138">
    <property type="component" value="Unassembled WGS sequence"/>
</dbReference>
<reference evidence="2" key="1">
    <citation type="submission" date="2014-10" db="EMBL/GenBank/DDBJ databases">
        <title>Genome sequencing of Vitellibacter sp. D-24.</title>
        <authorList>
            <person name="Thevarajoo S."/>
            <person name="Selvaratnam C."/>
            <person name="Goh K.M."/>
            <person name="Chong C.S."/>
        </authorList>
    </citation>
    <scope>NUCLEOTIDE SEQUENCE [LARGE SCALE GENOMIC DNA]</scope>
    <source>
        <strain evidence="2">D-24</strain>
    </source>
</reference>
<name>A0A137RG18_9FLAO</name>